<dbReference type="InterPro" id="IPR013342">
    <property type="entry name" value="Mandelate_racemase_C"/>
</dbReference>
<dbReference type="InterPro" id="IPR018110">
    <property type="entry name" value="Mandel_Rmase/mucon_lact_enz_CS"/>
</dbReference>
<dbReference type="GO" id="GO:0000287">
    <property type="term" value="F:magnesium ion binding"/>
    <property type="evidence" value="ECO:0007669"/>
    <property type="project" value="TreeGrafter"/>
</dbReference>
<evidence type="ECO:0000259" key="4">
    <source>
        <dbReference type="SMART" id="SM00922"/>
    </source>
</evidence>
<dbReference type="InterPro" id="IPR046945">
    <property type="entry name" value="RHMD-like"/>
</dbReference>
<dbReference type="Pfam" id="PF02746">
    <property type="entry name" value="MR_MLE_N"/>
    <property type="match status" value="1"/>
</dbReference>
<dbReference type="SUPFAM" id="SSF51604">
    <property type="entry name" value="Enolase C-terminal domain-like"/>
    <property type="match status" value="1"/>
</dbReference>
<dbReference type="CDD" id="cd03316">
    <property type="entry name" value="MR_like"/>
    <property type="match status" value="1"/>
</dbReference>
<dbReference type="PROSITE" id="PS00908">
    <property type="entry name" value="MR_MLE_1"/>
    <property type="match status" value="1"/>
</dbReference>
<dbReference type="AlphaFoldDB" id="A0A3A4P0J5"/>
<proteinExistence type="predicted"/>
<dbReference type="GO" id="GO:0016836">
    <property type="term" value="F:hydro-lyase activity"/>
    <property type="evidence" value="ECO:0007669"/>
    <property type="project" value="TreeGrafter"/>
</dbReference>
<accession>A0A3A4P0J5</accession>
<keyword evidence="3" id="KW-0460">Magnesium</keyword>
<evidence type="ECO:0000256" key="1">
    <source>
        <dbReference type="ARBA" id="ARBA00001946"/>
    </source>
</evidence>
<dbReference type="SFLD" id="SFLDG00179">
    <property type="entry name" value="mandelate_racemase"/>
    <property type="match status" value="1"/>
</dbReference>
<dbReference type="InterPro" id="IPR036849">
    <property type="entry name" value="Enolase-like_C_sf"/>
</dbReference>
<protein>
    <submittedName>
        <fullName evidence="5">Mandelate racemase/muconate lactonizing enzyme family protein</fullName>
    </submittedName>
</protein>
<dbReference type="GO" id="GO:0009063">
    <property type="term" value="P:amino acid catabolic process"/>
    <property type="evidence" value="ECO:0007669"/>
    <property type="project" value="InterPro"/>
</dbReference>
<comment type="caution">
    <text evidence="5">The sequence shown here is derived from an EMBL/GenBank/DDBJ whole genome shotgun (WGS) entry which is preliminary data.</text>
</comment>
<evidence type="ECO:0000256" key="2">
    <source>
        <dbReference type="ARBA" id="ARBA00022723"/>
    </source>
</evidence>
<dbReference type="GO" id="GO:0016052">
    <property type="term" value="P:carbohydrate catabolic process"/>
    <property type="evidence" value="ECO:0007669"/>
    <property type="project" value="TreeGrafter"/>
</dbReference>
<feature type="domain" description="Mandelate racemase/muconate lactonizing enzyme C-terminal" evidence="4">
    <location>
        <begin position="129"/>
        <end position="235"/>
    </location>
</feature>
<dbReference type="EMBL" id="QZKU01000032">
    <property type="protein sequence ID" value="RJP24649.1"/>
    <property type="molecule type" value="Genomic_DNA"/>
</dbReference>
<dbReference type="SMART" id="SM00922">
    <property type="entry name" value="MR_MLE"/>
    <property type="match status" value="1"/>
</dbReference>
<reference evidence="5 6" key="1">
    <citation type="journal article" date="2017" name="ISME J.">
        <title>Energy and carbon metabolisms in a deep terrestrial subsurface fluid microbial community.</title>
        <authorList>
            <person name="Momper L."/>
            <person name="Jungbluth S.P."/>
            <person name="Lee M.D."/>
            <person name="Amend J.P."/>
        </authorList>
    </citation>
    <scope>NUCLEOTIDE SEQUENCE [LARGE SCALE GENOMIC DNA]</scope>
    <source>
        <strain evidence="5">SURF_5</strain>
    </source>
</reference>
<dbReference type="Gene3D" id="3.30.390.10">
    <property type="entry name" value="Enolase-like, N-terminal domain"/>
    <property type="match status" value="1"/>
</dbReference>
<evidence type="ECO:0000313" key="6">
    <source>
        <dbReference type="Proteomes" id="UP000265882"/>
    </source>
</evidence>
<dbReference type="PANTHER" id="PTHR13794:SF58">
    <property type="entry name" value="MITOCHONDRIAL ENOLASE SUPERFAMILY MEMBER 1"/>
    <property type="match status" value="1"/>
</dbReference>
<dbReference type="InterPro" id="IPR013341">
    <property type="entry name" value="Mandelate_racemase_N_dom"/>
</dbReference>
<comment type="cofactor">
    <cofactor evidence="1">
        <name>Mg(2+)</name>
        <dbReference type="ChEBI" id="CHEBI:18420"/>
    </cofactor>
</comment>
<evidence type="ECO:0000313" key="5">
    <source>
        <dbReference type="EMBL" id="RJP24649.1"/>
    </source>
</evidence>
<keyword evidence="2" id="KW-0479">Metal-binding</keyword>
<gene>
    <name evidence="5" type="ORF">C4520_03605</name>
</gene>
<evidence type="ECO:0000256" key="3">
    <source>
        <dbReference type="ARBA" id="ARBA00022842"/>
    </source>
</evidence>
<dbReference type="SFLD" id="SFLDS00001">
    <property type="entry name" value="Enolase"/>
    <property type="match status" value="1"/>
</dbReference>
<organism evidence="5 6">
    <name type="scientific">Abyssobacteria bacterium (strain SURF_5)</name>
    <dbReference type="NCBI Taxonomy" id="2093360"/>
    <lineage>
        <taxon>Bacteria</taxon>
        <taxon>Pseudomonadati</taxon>
        <taxon>Candidatus Hydrogenedentota</taxon>
        <taxon>Candidatus Abyssobacteria</taxon>
    </lineage>
</organism>
<dbReference type="Proteomes" id="UP000265882">
    <property type="component" value="Unassembled WGS sequence"/>
</dbReference>
<dbReference type="SUPFAM" id="SSF54826">
    <property type="entry name" value="Enolase N-terminal domain-like"/>
    <property type="match status" value="1"/>
</dbReference>
<dbReference type="Gene3D" id="3.20.20.120">
    <property type="entry name" value="Enolase-like C-terminal domain"/>
    <property type="match status" value="1"/>
</dbReference>
<dbReference type="PANTHER" id="PTHR13794">
    <property type="entry name" value="ENOLASE SUPERFAMILY, MANDELATE RACEMASE"/>
    <property type="match status" value="1"/>
</dbReference>
<name>A0A3A4P0J5_ABYX5</name>
<dbReference type="Pfam" id="PF13378">
    <property type="entry name" value="MR_MLE_C"/>
    <property type="match status" value="1"/>
</dbReference>
<dbReference type="InterPro" id="IPR029017">
    <property type="entry name" value="Enolase-like_N"/>
</dbReference>
<sequence length="361" mass="39833">MRIIDVKATPLRTHSVFVQVLTDEGVTGIGECSPMNPLVLSHFVETALKPIILNEDPLETERLWNNMTFRTYKLGVQGVQPEAIAGIDIALWDIKGKVTGLPIHTLLGGCCRKKVLMYASIGGGAHMAVSDMAAYVQQFLEKGFKAFKIRMDYVGSTAGAQDVDLKKDYEMFKAIRELIGDDIPLSFDANNGYSVSAAIAQGRRFEELGIYHYEEPVAQFDYRGIAQVANALDVPVSAGEHEYNRWQFRDLIEQAQVDIIQPDVVKCGGISEMQKIAVLGSVYNKHFVPHQTQPTIGTAANLHVVAAHAGATRPQEYSGQNLYLDDLFEEPLVLEDGYLYVPQKPGLGLELNAKKMMACAL</sequence>
<dbReference type="InterPro" id="IPR029065">
    <property type="entry name" value="Enolase_C-like"/>
</dbReference>